<evidence type="ECO:0000256" key="4">
    <source>
        <dbReference type="ARBA" id="ARBA00022490"/>
    </source>
</evidence>
<evidence type="ECO:0000256" key="8">
    <source>
        <dbReference type="ARBA" id="ARBA00023242"/>
    </source>
</evidence>
<dbReference type="InterPro" id="IPR058584">
    <property type="entry name" value="IMB1_TNPO1-like_TPR"/>
</dbReference>
<evidence type="ECO:0000256" key="5">
    <source>
        <dbReference type="ARBA" id="ARBA00022737"/>
    </source>
</evidence>
<sequence length="1119" mass="125669">MDTEPTQFQISQMEAILGPDSEPFETFISDHMSSSEENDSEAKLSMFNMIKHKDPESLAIKLCNFLSSSQNIDSREKCVVLLSKLLTADDNDLCNTWRNLSVSTQSTIKCTLLNRISQLEESKSIIVELRGTVMDLAASLIPDNNWPELLPFLYQCLTSTSSNKLKESAFLIFAYLADDIGEIMVPNYVKMLHPLFLNTLNDDTLNDLDVRIAAMNAVISFIQCIPSSNEKERFQDLLPGMMKTLTDGLCNGDQEDAAKDVLDLFIELAENEPKFLRRQLVVVVGSIMEIAEAKSLEEETRHLAIEFMLTLVEARDKVPGMMKRVPRFTDTCFAILLNLLLDIKDEPSWHSANTEHENAGERDSYGFGKECLGRFSKALGGKTVAPIAIEQLSAYLVAPEWEKRHAALIALASIAKGTSKVMIKYLEQIVNMVLRSFQDPHPRVRWAAINAIYQLSTDFCPDLQEQYHNQVLPALAAAMDDSQIPRLSEKPETLIPYLDGILNRVFVLLQKDNQMVQQAALNALSATADLSKEHFQKYYDSVMQYLRTILVDANDKSNHMLQSQALECISIVGMAVGKEKFRNDFKQVMEVLKSLQESQAKEFDTIVRSVQAYGRICQCMGKDFLPYMSTIIPPLVECAQLEPDKTVSSDKLDDSIHKVKFGNEIICVKGSDLLAGKSVACKILALYAQKLEEDFYPWISQAASIFVPLLKFDFNNDVREGASAALYFLLHSAKLAVDKGTAQGGNQAYLKQLSGDIILAIGDTLYSEHETEVCATKLSGLKECLEICGPLLNEDQVHSIIDEIKHVIIESSHRKGELTERAKAEDFDAEEAELLREEREQEEEIFSGVAEILVTLIKSFKASFMPFLDELSPYLMPTTGKDKTAKERSICIYIYDQLMEHCGEAALKYYNMYLPFLLDACNDDSSDVRQNALYGLGLSAEYGGYAFRPFIGALSRINVVITHLNALEPENAEAYDNAVSALGKICQFHRETIDSAQIIAWLNCLPIKDDKDEAKVVHDQLCSMVERSDRELWDPNYLHLPKVISVFAEVLCAGEDLVTEETAKRMINLLRHFRKTVPAATWESACSLLLPQQEMELESILSPEEDVNISTHTMKLLVL</sequence>
<dbReference type="SMART" id="SM01349">
    <property type="entry name" value="TOG"/>
    <property type="match status" value="1"/>
</dbReference>
<dbReference type="RefSeq" id="XP_016458313.1">
    <property type="nucleotide sequence ID" value="XM_016602827.1"/>
</dbReference>
<dbReference type="InterPro" id="IPR057672">
    <property type="entry name" value="TPR_IPO4/5"/>
</dbReference>
<name>A0A1S3Z1S9_TOBAC</name>
<dbReference type="Gene3D" id="1.25.10.10">
    <property type="entry name" value="Leucine-rich Repeat Variant"/>
    <property type="match status" value="1"/>
</dbReference>
<evidence type="ECO:0000313" key="9">
    <source>
        <dbReference type="Proteomes" id="UP000790787"/>
    </source>
</evidence>
<dbReference type="Pfam" id="PF25780">
    <property type="entry name" value="TPR_IPO5"/>
    <property type="match status" value="1"/>
</dbReference>
<dbReference type="GO" id="GO:0006606">
    <property type="term" value="P:protein import into nucleus"/>
    <property type="evidence" value="ECO:0007669"/>
    <property type="project" value="InterPro"/>
</dbReference>
<accession>A0A1S3Z1S9</accession>
<keyword evidence="5" id="KW-0677">Repeat</keyword>
<dbReference type="GO" id="GO:0005634">
    <property type="term" value="C:nucleus"/>
    <property type="evidence" value="ECO:0007669"/>
    <property type="project" value="UniProtKB-SubCell"/>
</dbReference>
<evidence type="ECO:0000256" key="3">
    <source>
        <dbReference type="ARBA" id="ARBA00022448"/>
    </source>
</evidence>
<reference evidence="9" key="1">
    <citation type="journal article" date="2014" name="Nat. Commun.">
        <title>The tobacco genome sequence and its comparison with those of tomato and potato.</title>
        <authorList>
            <person name="Sierro N."/>
            <person name="Battey J.N."/>
            <person name="Ouadi S."/>
            <person name="Bakaher N."/>
            <person name="Bovet L."/>
            <person name="Willig A."/>
            <person name="Goepfert S."/>
            <person name="Peitsch M.C."/>
            <person name="Ivanov N.V."/>
        </authorList>
    </citation>
    <scope>NUCLEOTIDE SEQUENCE [LARGE SCALE GENOMIC DNA]</scope>
</reference>
<keyword evidence="6" id="KW-0653">Protein transport</keyword>
<evidence type="ECO:0000256" key="6">
    <source>
        <dbReference type="ARBA" id="ARBA00022927"/>
    </source>
</evidence>
<dbReference type="GeneID" id="107781997"/>
<dbReference type="InterPro" id="IPR041653">
    <property type="entry name" value="Importin_rep_4"/>
</dbReference>
<gene>
    <name evidence="10" type="primary">LOC107781997</name>
</gene>
<protein>
    <submittedName>
        <fullName evidence="10">Importin-5-like isoform X2</fullName>
    </submittedName>
</protein>
<comment type="subcellular location">
    <subcellularLocation>
        <location evidence="2">Cytoplasm</location>
    </subcellularLocation>
    <subcellularLocation>
        <location evidence="1">Nucleus</location>
    </subcellularLocation>
</comment>
<keyword evidence="4" id="KW-0963">Cytoplasm</keyword>
<evidence type="ECO:0000313" key="10">
    <source>
        <dbReference type="RefSeq" id="XP_016458313.1"/>
    </source>
</evidence>
<keyword evidence="9" id="KW-1185">Reference proteome</keyword>
<reference evidence="10" key="2">
    <citation type="submission" date="2025-08" db="UniProtKB">
        <authorList>
            <consortium name="RefSeq"/>
        </authorList>
    </citation>
    <scope>IDENTIFICATION</scope>
</reference>
<dbReference type="Pfam" id="PF12755">
    <property type="entry name" value="Vac14_Fab1_bd"/>
    <property type="match status" value="1"/>
</dbReference>
<keyword evidence="8" id="KW-0539">Nucleus</keyword>
<keyword evidence="7" id="KW-0007">Acetylation</keyword>
<dbReference type="SUPFAM" id="SSF48371">
    <property type="entry name" value="ARM repeat"/>
    <property type="match status" value="2"/>
</dbReference>
<dbReference type="InterPro" id="IPR034085">
    <property type="entry name" value="TOG"/>
</dbReference>
<evidence type="ECO:0000256" key="2">
    <source>
        <dbReference type="ARBA" id="ARBA00004496"/>
    </source>
</evidence>
<dbReference type="OrthoDB" id="1299049at2759"/>
<dbReference type="PANTHER" id="PTHR10527">
    <property type="entry name" value="IMPORTIN BETA"/>
    <property type="match status" value="1"/>
</dbReference>
<keyword evidence="3" id="KW-0813">Transport</keyword>
<organism evidence="9 10">
    <name type="scientific">Nicotiana tabacum</name>
    <name type="common">Common tobacco</name>
    <dbReference type="NCBI Taxonomy" id="4097"/>
    <lineage>
        <taxon>Eukaryota</taxon>
        <taxon>Viridiplantae</taxon>
        <taxon>Streptophyta</taxon>
        <taxon>Embryophyta</taxon>
        <taxon>Tracheophyta</taxon>
        <taxon>Spermatophyta</taxon>
        <taxon>Magnoliopsida</taxon>
        <taxon>eudicotyledons</taxon>
        <taxon>Gunneridae</taxon>
        <taxon>Pentapetalae</taxon>
        <taxon>asterids</taxon>
        <taxon>lamiids</taxon>
        <taxon>Solanales</taxon>
        <taxon>Solanaceae</taxon>
        <taxon>Nicotianoideae</taxon>
        <taxon>Nicotianeae</taxon>
        <taxon>Nicotiana</taxon>
    </lineage>
</organism>
<dbReference type="Pfam" id="PF02985">
    <property type="entry name" value="HEAT"/>
    <property type="match status" value="1"/>
</dbReference>
<dbReference type="AlphaFoldDB" id="A0A1S3Z1S9"/>
<evidence type="ECO:0000256" key="1">
    <source>
        <dbReference type="ARBA" id="ARBA00004123"/>
    </source>
</evidence>
<dbReference type="Proteomes" id="UP000790787">
    <property type="component" value="Chromosome 9"/>
</dbReference>
<dbReference type="InterPro" id="IPR041389">
    <property type="entry name" value="Importin_rep_6"/>
</dbReference>
<dbReference type="Pfam" id="PF25574">
    <property type="entry name" value="TPR_IMB1"/>
    <property type="match status" value="1"/>
</dbReference>
<evidence type="ECO:0000256" key="7">
    <source>
        <dbReference type="ARBA" id="ARBA00022990"/>
    </source>
</evidence>
<dbReference type="InterPro" id="IPR016024">
    <property type="entry name" value="ARM-type_fold"/>
</dbReference>
<proteinExistence type="predicted"/>
<dbReference type="Pfam" id="PF18808">
    <property type="entry name" value="Importin_rep_4"/>
    <property type="match status" value="1"/>
</dbReference>
<dbReference type="GO" id="GO:0005737">
    <property type="term" value="C:cytoplasm"/>
    <property type="evidence" value="ECO:0007669"/>
    <property type="project" value="UniProtKB-SubCell"/>
</dbReference>
<dbReference type="InterPro" id="IPR011989">
    <property type="entry name" value="ARM-like"/>
</dbReference>
<dbReference type="InterPro" id="IPR040122">
    <property type="entry name" value="Importin_beta"/>
</dbReference>
<dbReference type="Pfam" id="PF18829">
    <property type="entry name" value="Importin_rep_6"/>
    <property type="match status" value="1"/>
</dbReference>
<dbReference type="InterPro" id="IPR000357">
    <property type="entry name" value="HEAT"/>
</dbReference>